<dbReference type="Proteomes" id="UP000278351">
    <property type="component" value="Unassembled WGS sequence"/>
</dbReference>
<name>A0A3N4PJS9_9BACT</name>
<dbReference type="RefSeq" id="WP_123847075.1">
    <property type="nucleotide sequence ID" value="NZ_RPDH01000002.1"/>
</dbReference>
<reference evidence="2 3" key="1">
    <citation type="submission" date="2018-11" db="EMBL/GenBank/DDBJ databases">
        <title>Chitinophaga lutea sp.nov., isolate from arsenic contaminated soil.</title>
        <authorList>
            <person name="Zong Y."/>
        </authorList>
    </citation>
    <scope>NUCLEOTIDE SEQUENCE [LARGE SCALE GENOMIC DNA]</scope>
    <source>
        <strain evidence="2 3">ZY74</strain>
    </source>
</reference>
<keyword evidence="3" id="KW-1185">Reference proteome</keyword>
<dbReference type="InterPro" id="IPR006016">
    <property type="entry name" value="UspA"/>
</dbReference>
<dbReference type="OrthoDB" id="662548at2"/>
<feature type="domain" description="UspA" evidence="1">
    <location>
        <begin position="200"/>
        <end position="273"/>
    </location>
</feature>
<comment type="caution">
    <text evidence="2">The sequence shown here is derived from an EMBL/GenBank/DDBJ whole genome shotgun (WGS) entry which is preliminary data.</text>
</comment>
<organism evidence="2 3">
    <name type="scientific">Chitinophaga lutea</name>
    <dbReference type="NCBI Taxonomy" id="2488634"/>
    <lineage>
        <taxon>Bacteria</taxon>
        <taxon>Pseudomonadati</taxon>
        <taxon>Bacteroidota</taxon>
        <taxon>Chitinophagia</taxon>
        <taxon>Chitinophagales</taxon>
        <taxon>Chitinophagaceae</taxon>
        <taxon>Chitinophaga</taxon>
    </lineage>
</organism>
<gene>
    <name evidence="2" type="ORF">EGT74_13470</name>
</gene>
<dbReference type="AlphaFoldDB" id="A0A3N4PJS9"/>
<evidence type="ECO:0000259" key="1">
    <source>
        <dbReference type="Pfam" id="PF00582"/>
    </source>
</evidence>
<evidence type="ECO:0000313" key="3">
    <source>
        <dbReference type="Proteomes" id="UP000278351"/>
    </source>
</evidence>
<dbReference type="Pfam" id="PF00582">
    <property type="entry name" value="Usp"/>
    <property type="match status" value="1"/>
</dbReference>
<dbReference type="CDD" id="cd00293">
    <property type="entry name" value="USP-like"/>
    <property type="match status" value="1"/>
</dbReference>
<proteinExistence type="predicted"/>
<dbReference type="SUPFAM" id="SSF52402">
    <property type="entry name" value="Adenine nucleotide alpha hydrolases-like"/>
    <property type="match status" value="2"/>
</dbReference>
<accession>A0A3N4PJS9</accession>
<dbReference type="Gene3D" id="3.40.50.12370">
    <property type="match status" value="1"/>
</dbReference>
<sequence>MKKILFLADAQKFNAGTLDFASFLCRLQQSSLTGVFVESTGQDPHYAVLHQDIVYGGVMVGIETPVEQLKEERIRKNIAFFENSCINRGLAFETRSISAHALEQVLLESRYADLILIDPAMCFDDISSTSPNTFVRKVLAQSECPAIIMPEHFTGLEEIIFAFDGSPSSVFAIRQFTLNFPQLAGKPVSVVTANAAKLVTAEEKQKMQDWLERYYRHVSFHTIEGESRSGLLEYVLGRENAMVIMGAYGRGTLSSFFSSSHADRLARYASKALFISHP</sequence>
<dbReference type="EMBL" id="RPDH01000002">
    <property type="protein sequence ID" value="RPE08075.1"/>
    <property type="molecule type" value="Genomic_DNA"/>
</dbReference>
<protein>
    <submittedName>
        <fullName evidence="2">Universal stress protein</fullName>
    </submittedName>
</protein>
<evidence type="ECO:0000313" key="2">
    <source>
        <dbReference type="EMBL" id="RPE08075.1"/>
    </source>
</evidence>